<dbReference type="PANTHER" id="PTHR43375:SF1">
    <property type="entry name" value="OROTIDINE 5'-PHOSPHATE DECARBOXYLASE"/>
    <property type="match status" value="1"/>
</dbReference>
<evidence type="ECO:0000256" key="2">
    <source>
        <dbReference type="ARBA" id="ARBA00008847"/>
    </source>
</evidence>
<dbReference type="AlphaFoldDB" id="A0A1G1VP57"/>
<gene>
    <name evidence="9" type="ORF">A2784_00260</name>
</gene>
<dbReference type="NCBIfam" id="TIGR02127">
    <property type="entry name" value="pyrF_sub2"/>
    <property type="match status" value="1"/>
</dbReference>
<evidence type="ECO:0000256" key="4">
    <source>
        <dbReference type="ARBA" id="ARBA00022975"/>
    </source>
</evidence>
<dbReference type="EMBL" id="MHCH01000032">
    <property type="protein sequence ID" value="OGY17143.1"/>
    <property type="molecule type" value="Genomic_DNA"/>
</dbReference>
<dbReference type="InterPro" id="IPR013785">
    <property type="entry name" value="Aldolase_TIM"/>
</dbReference>
<evidence type="ECO:0000256" key="6">
    <source>
        <dbReference type="ARBA" id="ARBA00049157"/>
    </source>
</evidence>
<dbReference type="PANTHER" id="PTHR43375">
    <property type="entry name" value="OROTIDINE 5'-PHOSPHATE DECARBOXYLASE"/>
    <property type="match status" value="1"/>
</dbReference>
<dbReference type="Gene3D" id="3.20.20.70">
    <property type="entry name" value="Aldolase class I"/>
    <property type="match status" value="1"/>
</dbReference>
<evidence type="ECO:0000256" key="3">
    <source>
        <dbReference type="ARBA" id="ARBA00022793"/>
    </source>
</evidence>
<dbReference type="UniPathway" id="UPA00070">
    <property type="reaction ID" value="UER00120"/>
</dbReference>
<evidence type="ECO:0000256" key="1">
    <source>
        <dbReference type="ARBA" id="ARBA00004861"/>
    </source>
</evidence>
<dbReference type="SUPFAM" id="SSF51366">
    <property type="entry name" value="Ribulose-phoshate binding barrel"/>
    <property type="match status" value="1"/>
</dbReference>
<dbReference type="SMART" id="SM00934">
    <property type="entry name" value="OMPdecase"/>
    <property type="match status" value="1"/>
</dbReference>
<name>A0A1G1VP57_9BACT</name>
<sequence length="254" mass="28349">MNFQQKLDLIVTTNQSLVCVGLDQADYRSNVHIINQTHDLVCAYKLNSAFYEASGDRGVKQLKLTCGYLKENYPRIPIILDAKRADIGSTNEAHIGYAFDYVGADAITLHPYLGQEALQPFLDLKDKGLFILCRTSNPGAAEFQDLKHDGKPLWQIVAERVSQDWNRNRNCMLVVGATYPRELKQIRQIVGDMTLLIPGIGTQGGDIKATVTAGKNSQKAGMIINSSRGIIFAPNPRQVTLQLQHDINQYRHHS</sequence>
<dbReference type="STRING" id="1797589.A2784_00260"/>
<evidence type="ECO:0000256" key="7">
    <source>
        <dbReference type="NCBIfam" id="TIGR02127"/>
    </source>
</evidence>
<feature type="domain" description="Orotidine 5'-phosphate decarboxylase" evidence="8">
    <location>
        <begin position="17"/>
        <end position="243"/>
    </location>
</feature>
<dbReference type="GO" id="GO:0006207">
    <property type="term" value="P:'de novo' pyrimidine nucleobase biosynthetic process"/>
    <property type="evidence" value="ECO:0007669"/>
    <property type="project" value="InterPro"/>
</dbReference>
<comment type="pathway">
    <text evidence="1">Pyrimidine metabolism; UMP biosynthesis via de novo pathway; UMP from orotate: step 2/2.</text>
</comment>
<dbReference type="GO" id="GO:0004590">
    <property type="term" value="F:orotidine-5'-phosphate decarboxylase activity"/>
    <property type="evidence" value="ECO:0007669"/>
    <property type="project" value="UniProtKB-UniRule"/>
</dbReference>
<keyword evidence="3" id="KW-0210">Decarboxylase</keyword>
<evidence type="ECO:0000259" key="8">
    <source>
        <dbReference type="SMART" id="SM00934"/>
    </source>
</evidence>
<reference evidence="9 10" key="1">
    <citation type="journal article" date="2016" name="Nat. Commun.">
        <title>Thousands of microbial genomes shed light on interconnected biogeochemical processes in an aquifer system.</title>
        <authorList>
            <person name="Anantharaman K."/>
            <person name="Brown C.T."/>
            <person name="Hug L.A."/>
            <person name="Sharon I."/>
            <person name="Castelle C.J."/>
            <person name="Probst A.J."/>
            <person name="Thomas B.C."/>
            <person name="Singh A."/>
            <person name="Wilkins M.J."/>
            <person name="Karaoz U."/>
            <person name="Brodie E.L."/>
            <person name="Williams K.H."/>
            <person name="Hubbard S.S."/>
            <person name="Banfield J.F."/>
        </authorList>
    </citation>
    <scope>NUCLEOTIDE SEQUENCE [LARGE SCALE GENOMIC DNA]</scope>
</reference>
<evidence type="ECO:0000313" key="9">
    <source>
        <dbReference type="EMBL" id="OGY17143.1"/>
    </source>
</evidence>
<dbReference type="CDD" id="cd04725">
    <property type="entry name" value="OMP_decarboxylase_like"/>
    <property type="match status" value="1"/>
</dbReference>
<dbReference type="EC" id="4.1.1.23" evidence="7"/>
<evidence type="ECO:0000256" key="5">
    <source>
        <dbReference type="ARBA" id="ARBA00023239"/>
    </source>
</evidence>
<keyword evidence="5" id="KW-0456">Lyase</keyword>
<keyword evidence="4" id="KW-0665">Pyrimidine biosynthesis</keyword>
<protein>
    <recommendedName>
        <fullName evidence="7">Orotidine-5'-phosphate decarboxylase</fullName>
        <ecNumber evidence="7">4.1.1.23</ecNumber>
    </recommendedName>
</protein>
<comment type="catalytic activity">
    <reaction evidence="6">
        <text>orotidine 5'-phosphate + H(+) = UMP + CO2</text>
        <dbReference type="Rhea" id="RHEA:11596"/>
        <dbReference type="ChEBI" id="CHEBI:15378"/>
        <dbReference type="ChEBI" id="CHEBI:16526"/>
        <dbReference type="ChEBI" id="CHEBI:57538"/>
        <dbReference type="ChEBI" id="CHEBI:57865"/>
        <dbReference type="EC" id="4.1.1.23"/>
    </reaction>
</comment>
<dbReference type="Pfam" id="PF00215">
    <property type="entry name" value="OMPdecase"/>
    <property type="match status" value="1"/>
</dbReference>
<dbReference type="GO" id="GO:0044205">
    <property type="term" value="P:'de novo' UMP biosynthetic process"/>
    <property type="evidence" value="ECO:0007669"/>
    <property type="project" value="UniProtKB-UniPathway"/>
</dbReference>
<comment type="caution">
    <text evidence="9">The sequence shown here is derived from an EMBL/GenBank/DDBJ whole genome shotgun (WGS) entry which is preliminary data.</text>
</comment>
<evidence type="ECO:0000313" key="10">
    <source>
        <dbReference type="Proteomes" id="UP000177324"/>
    </source>
</evidence>
<dbReference type="InterPro" id="IPR001754">
    <property type="entry name" value="OMPdeCOase_dom"/>
</dbReference>
<proteinExistence type="inferred from homology"/>
<dbReference type="InterPro" id="IPR011995">
    <property type="entry name" value="OMPdecase_type-2"/>
</dbReference>
<dbReference type="Proteomes" id="UP000177324">
    <property type="component" value="Unassembled WGS sequence"/>
</dbReference>
<accession>A0A1G1VP57</accession>
<comment type="similarity">
    <text evidence="2">Belongs to the OMP decarboxylase family. Type 2 subfamily.</text>
</comment>
<dbReference type="InterPro" id="IPR011060">
    <property type="entry name" value="RibuloseP-bd_barrel"/>
</dbReference>
<organism evidence="9 10">
    <name type="scientific">Candidatus Chisholmbacteria bacterium RIFCSPHIGHO2_01_FULL_48_12</name>
    <dbReference type="NCBI Taxonomy" id="1797589"/>
    <lineage>
        <taxon>Bacteria</taxon>
        <taxon>Candidatus Chisholmiibacteriota</taxon>
    </lineage>
</organism>